<keyword evidence="2" id="KW-1185">Reference proteome</keyword>
<proteinExistence type="predicted"/>
<accession>A0A7Z7B2P5</accession>
<dbReference type="AlphaFoldDB" id="A0A7Z7B2P5"/>
<name>A0A7Z7B2P5_9BURK</name>
<gene>
    <name evidence="1" type="ORF">SAMN04487926_103373</name>
</gene>
<reference evidence="1" key="1">
    <citation type="submission" date="2016-10" db="EMBL/GenBank/DDBJ databases">
        <authorList>
            <person name="Varghese N."/>
            <person name="Submissions S."/>
        </authorList>
    </citation>
    <scope>NUCLEOTIDE SEQUENCE [LARGE SCALE GENOMIC DNA]</scope>
    <source>
        <strain evidence="1">YR281</strain>
    </source>
</reference>
<organism evidence="1 2">
    <name type="scientific">Paraburkholderia steynii</name>
    <dbReference type="NCBI Taxonomy" id="1245441"/>
    <lineage>
        <taxon>Bacteria</taxon>
        <taxon>Pseudomonadati</taxon>
        <taxon>Pseudomonadota</taxon>
        <taxon>Betaproteobacteria</taxon>
        <taxon>Burkholderiales</taxon>
        <taxon>Burkholderiaceae</taxon>
        <taxon>Paraburkholderia</taxon>
    </lineage>
</organism>
<evidence type="ECO:0000313" key="2">
    <source>
        <dbReference type="Proteomes" id="UP000198900"/>
    </source>
</evidence>
<evidence type="ECO:0000313" key="1">
    <source>
        <dbReference type="EMBL" id="SDH29720.1"/>
    </source>
</evidence>
<dbReference type="Proteomes" id="UP000198900">
    <property type="component" value="Unassembled WGS sequence"/>
</dbReference>
<dbReference type="EMBL" id="FNDI01000003">
    <property type="protein sequence ID" value="SDH29720.1"/>
    <property type="molecule type" value="Genomic_DNA"/>
</dbReference>
<protein>
    <submittedName>
        <fullName evidence="1">Uncharacterized protein</fullName>
    </submittedName>
</protein>
<sequence length="135" mass="14672">MIQVQHGKNARTTEYVIREMQTMAAICPARHTGQGSALKTKAVASNFWRTPGLPRVDACAAGRRREIAGQQKSTRPDYPCCFAFAAALSPPAMNPRACVARSMLSSHKFLQMASALDNCSFTTADEKLSNVITPL</sequence>
<comment type="caution">
    <text evidence="1">The sequence shown here is derived from an EMBL/GenBank/DDBJ whole genome shotgun (WGS) entry which is preliminary data.</text>
</comment>